<feature type="domain" description="Trimeric autotransporter adhesin YadA-like stalk" evidence="13">
    <location>
        <begin position="743"/>
        <end position="784"/>
    </location>
</feature>
<dbReference type="Proteomes" id="UP000183487">
    <property type="component" value="Unassembled WGS sequence"/>
</dbReference>
<keyword evidence="15" id="KW-1185">Reference proteome</keyword>
<feature type="domain" description="Trimeric autotransporter adhesin YadA-like head" evidence="12">
    <location>
        <begin position="244"/>
        <end position="267"/>
    </location>
</feature>
<dbReference type="InterPro" id="IPR008635">
    <property type="entry name" value="Coiled_stalk_dom"/>
</dbReference>
<keyword evidence="10" id="KW-0998">Cell outer membrane</keyword>
<dbReference type="Gene3D" id="2.150.10.10">
    <property type="entry name" value="Serralysin-like metalloprotease, C-terminal"/>
    <property type="match status" value="2"/>
</dbReference>
<keyword evidence="7" id="KW-0732">Signal</keyword>
<name>A0A1H1HEC8_9BURK</name>
<proteinExistence type="inferred from homology"/>
<reference evidence="15" key="1">
    <citation type="submission" date="2016-10" db="EMBL/GenBank/DDBJ databases">
        <authorList>
            <person name="Varghese N."/>
        </authorList>
    </citation>
    <scope>NUCLEOTIDE SEQUENCE [LARGE SCALE GENOMIC DNA]</scope>
    <source>
        <strain evidence="15">GAS106B</strain>
    </source>
</reference>
<dbReference type="Gene3D" id="3.30.1300.30">
    <property type="entry name" value="GSPII I/J protein-like"/>
    <property type="match status" value="1"/>
</dbReference>
<evidence type="ECO:0000259" key="12">
    <source>
        <dbReference type="Pfam" id="PF05658"/>
    </source>
</evidence>
<dbReference type="AlphaFoldDB" id="A0A1H1HEC8"/>
<dbReference type="Gene3D" id="2.60.40.4050">
    <property type="match status" value="1"/>
</dbReference>
<accession>A0A1H1HEC8</accession>
<evidence type="ECO:0000256" key="10">
    <source>
        <dbReference type="ARBA" id="ARBA00023237"/>
    </source>
</evidence>
<dbReference type="GO" id="GO:0015031">
    <property type="term" value="P:protein transport"/>
    <property type="evidence" value="ECO:0007669"/>
    <property type="project" value="UniProtKB-KW"/>
</dbReference>
<keyword evidence="6" id="KW-0812">Transmembrane</keyword>
<organism evidence="14 15">
    <name type="scientific">Paraburkholderia fungorum</name>
    <dbReference type="NCBI Taxonomy" id="134537"/>
    <lineage>
        <taxon>Bacteria</taxon>
        <taxon>Pseudomonadati</taxon>
        <taxon>Pseudomonadota</taxon>
        <taxon>Betaproteobacteria</taxon>
        <taxon>Burkholderiales</taxon>
        <taxon>Burkholderiaceae</taxon>
        <taxon>Paraburkholderia</taxon>
    </lineage>
</organism>
<evidence type="ECO:0000256" key="2">
    <source>
        <dbReference type="ARBA" id="ARBA00004442"/>
    </source>
</evidence>
<dbReference type="EMBL" id="FNKP01000002">
    <property type="protein sequence ID" value="SDR23426.1"/>
    <property type="molecule type" value="Genomic_DNA"/>
</dbReference>
<keyword evidence="9" id="KW-0472">Membrane</keyword>
<feature type="domain" description="Trimeric autotransporter adhesin YadA-like head" evidence="12">
    <location>
        <begin position="200"/>
        <end position="223"/>
    </location>
</feature>
<dbReference type="Pfam" id="PF05662">
    <property type="entry name" value="YadA_stalk"/>
    <property type="match status" value="6"/>
</dbReference>
<keyword evidence="4" id="KW-0813">Transport</keyword>
<dbReference type="InterPro" id="IPR011049">
    <property type="entry name" value="Serralysin-like_metalloprot_C"/>
</dbReference>
<feature type="domain" description="Trimeric autotransporter adhesin YadA-like stalk" evidence="13">
    <location>
        <begin position="516"/>
        <end position="552"/>
    </location>
</feature>
<evidence type="ECO:0000259" key="11">
    <source>
        <dbReference type="Pfam" id="PF03895"/>
    </source>
</evidence>
<dbReference type="InterPro" id="IPR045584">
    <property type="entry name" value="Pilin-like"/>
</dbReference>
<protein>
    <submittedName>
        <fullName evidence="14">Autotransporter adhesin</fullName>
    </submittedName>
</protein>
<evidence type="ECO:0000256" key="8">
    <source>
        <dbReference type="ARBA" id="ARBA00022927"/>
    </source>
</evidence>
<feature type="domain" description="Trimeric autotransporter adhesin YadA-like stalk" evidence="13">
    <location>
        <begin position="844"/>
        <end position="874"/>
    </location>
</feature>
<sequence length="946" mass="92869">MLSKSYKNVLIKAPRIAEAVPTFAKRSGLKAALACRTLMAASAGLLSALTLAQPARAETCAPQAQDCPSVEQVLTAFAQSASADATSPTAATNSMSGIASTQEVAAQPQIAAVAATAPSVTDYISVSENVVQGTRTSASSALNAMAIGPTAAATGINAVAVGAGSAAGSDASTAIGSGAGALSIHSTAIGAGTTVGVLSDNSVAIGYNARSSALNSMSIGGFASATSAGSVAIGYNVFVAQAATNSLSLGSNSSVSAANSVALGSGSVADRANVVAVGNATQSRQIVSVADGTQATDAANVGQLSRVANALGGGASIDTNGAMVAPAYTIGAATYSDVGSALAAAVTAGVQASTDSVQYDSTAHDVVTLGNAGTPVRIANVGAANLAADSSDAVNGGQLFATNQVVEENTSNITNLDQRVTDNTSSITNLDQRVTDNTSSINNLDQRVTDNTSTINNLDTRTTTIEGDVTNITNQITKGEIGLVQQDEASRDLSVAKDTDGARVDFSGTSGARELTGVAAGTTDESAVNLSQLKPVAAALGGGAQINADGSFTAPTYHVQRGTQSTVGDALGSLDSGLSTLQQNMANGGIGVVTQDPVTRAINVGATMDGSLVNMAGTAGKRVVSGVAQGAVSAASSDAVNGSQLYAQAASTAVALGGGSTVAADGTVTAPSYSVDGTMVNNVGSAITNLDTRTSQNSNDIASLQTTVGSINGSVANAVQYDSAAHDRITLGGTSADASKVTLTNLQAGEVSATSSDAVTGAQLWQTNQQITNISQSVQNFQGTGDAYMSVNSAGNAAQAIGNSSVAIGGGAQASAPNSVAIGEGSVADQTGTVSVGSSGNERRITNVGAGQAPTDAVNMQQFQGGMDKIARNAYSGTASAIALTMVPEVDASKNLAIGVATAGYKGYQAVAVGFSARVTPSLKVKIGAGISAATTTVGAGAAYQW</sequence>
<evidence type="ECO:0000256" key="3">
    <source>
        <dbReference type="ARBA" id="ARBA00005848"/>
    </source>
</evidence>
<feature type="domain" description="Trimeric autotransporter adhesin YadA-like head" evidence="12">
    <location>
        <begin position="140"/>
        <end position="165"/>
    </location>
</feature>
<dbReference type="OrthoDB" id="1632057at2"/>
<evidence type="ECO:0000259" key="13">
    <source>
        <dbReference type="Pfam" id="PF05662"/>
    </source>
</evidence>
<dbReference type="InterPro" id="IPR008640">
    <property type="entry name" value="Adhesin_Head_dom"/>
</dbReference>
<dbReference type="SUPFAM" id="SSF54523">
    <property type="entry name" value="Pili subunits"/>
    <property type="match status" value="1"/>
</dbReference>
<feature type="domain" description="Trimeric autotransporter adhesin YadA-like stalk" evidence="13">
    <location>
        <begin position="285"/>
        <end position="321"/>
    </location>
</feature>
<dbReference type="Pfam" id="PF05658">
    <property type="entry name" value="YadA_head"/>
    <property type="match status" value="4"/>
</dbReference>
<comment type="similarity">
    <text evidence="3">Belongs to the autotransporter-2 (AT-2) (TC 1.B.40) family.</text>
</comment>
<dbReference type="SUPFAM" id="SSF101967">
    <property type="entry name" value="Adhesin YadA, collagen-binding domain"/>
    <property type="match status" value="2"/>
</dbReference>
<keyword evidence="8" id="KW-0653">Protein transport</keyword>
<dbReference type="Pfam" id="PF03895">
    <property type="entry name" value="YadA_anchor"/>
    <property type="match status" value="1"/>
</dbReference>
<gene>
    <name evidence="14" type="ORF">SAMN05443245_3777</name>
</gene>
<dbReference type="Gene3D" id="1.20.5.170">
    <property type="match status" value="5"/>
</dbReference>
<dbReference type="InterPro" id="IPR005594">
    <property type="entry name" value="YadA_C"/>
</dbReference>
<comment type="subcellular location">
    <subcellularLocation>
        <location evidence="2">Cell outer membrane</location>
    </subcellularLocation>
    <subcellularLocation>
        <location evidence="1">Cell surface</location>
    </subcellularLocation>
</comment>
<keyword evidence="5" id="KW-1134">Transmembrane beta strand</keyword>
<feature type="domain" description="Trimeric autotransporter adhesin YadA-like stalk" evidence="13">
    <location>
        <begin position="377"/>
        <end position="418"/>
    </location>
</feature>
<feature type="domain" description="Trimeric autotransporter adhesin YadA-like stalk" evidence="13">
    <location>
        <begin position="624"/>
        <end position="666"/>
    </location>
</feature>
<dbReference type="GO" id="GO:0009279">
    <property type="term" value="C:cell outer membrane"/>
    <property type="evidence" value="ECO:0007669"/>
    <property type="project" value="UniProtKB-SubCell"/>
</dbReference>
<evidence type="ECO:0000256" key="1">
    <source>
        <dbReference type="ARBA" id="ARBA00004241"/>
    </source>
</evidence>
<evidence type="ECO:0000256" key="9">
    <source>
        <dbReference type="ARBA" id="ARBA00023136"/>
    </source>
</evidence>
<evidence type="ECO:0000313" key="15">
    <source>
        <dbReference type="Proteomes" id="UP000183487"/>
    </source>
</evidence>
<evidence type="ECO:0000313" key="14">
    <source>
        <dbReference type="EMBL" id="SDR23426.1"/>
    </source>
</evidence>
<dbReference type="GO" id="GO:0009986">
    <property type="term" value="C:cell surface"/>
    <property type="evidence" value="ECO:0007669"/>
    <property type="project" value="UniProtKB-SubCell"/>
</dbReference>
<feature type="domain" description="Trimeric autotransporter adhesin YadA-like C-terminal membrane anchor" evidence="11">
    <location>
        <begin position="888"/>
        <end position="946"/>
    </location>
</feature>
<evidence type="ECO:0000256" key="5">
    <source>
        <dbReference type="ARBA" id="ARBA00022452"/>
    </source>
</evidence>
<feature type="domain" description="Trimeric autotransporter adhesin YadA-like head" evidence="12">
    <location>
        <begin position="800"/>
        <end position="823"/>
    </location>
</feature>
<evidence type="ECO:0000256" key="7">
    <source>
        <dbReference type="ARBA" id="ARBA00022729"/>
    </source>
</evidence>
<evidence type="ECO:0000256" key="4">
    <source>
        <dbReference type="ARBA" id="ARBA00022448"/>
    </source>
</evidence>
<dbReference type="Gene3D" id="1.20.5.2280">
    <property type="match status" value="1"/>
</dbReference>
<evidence type="ECO:0000256" key="6">
    <source>
        <dbReference type="ARBA" id="ARBA00022692"/>
    </source>
</evidence>